<evidence type="ECO:0000256" key="3">
    <source>
        <dbReference type="ARBA" id="ARBA00022840"/>
    </source>
</evidence>
<dbReference type="FunFam" id="3.40.50.300:FF:000011">
    <property type="entry name" value="Putative ABC transporter ATP-binding component"/>
    <property type="match status" value="1"/>
</dbReference>
<evidence type="ECO:0000256" key="5">
    <source>
        <dbReference type="ARBA" id="ARBA00061478"/>
    </source>
</evidence>
<feature type="domain" description="ABC transporter" evidence="7">
    <location>
        <begin position="2"/>
        <end position="260"/>
    </location>
</feature>
<organism evidence="8 9">
    <name type="scientific">Granulicella mallensis</name>
    <dbReference type="NCBI Taxonomy" id="940614"/>
    <lineage>
        <taxon>Bacteria</taxon>
        <taxon>Pseudomonadati</taxon>
        <taxon>Acidobacteriota</taxon>
        <taxon>Terriglobia</taxon>
        <taxon>Terriglobales</taxon>
        <taxon>Acidobacteriaceae</taxon>
        <taxon>Granulicella</taxon>
    </lineage>
</organism>
<evidence type="ECO:0000256" key="1">
    <source>
        <dbReference type="ARBA" id="ARBA00022737"/>
    </source>
</evidence>
<dbReference type="RefSeq" id="WP_184258538.1">
    <property type="nucleotide sequence ID" value="NZ_JACHIO010000018.1"/>
</dbReference>
<dbReference type="PANTHER" id="PTHR42855:SF2">
    <property type="entry name" value="DRUG RESISTANCE ABC TRANSPORTER,ATP-BINDING PROTEIN"/>
    <property type="match status" value="1"/>
</dbReference>
<reference evidence="8 9" key="1">
    <citation type="submission" date="2020-08" db="EMBL/GenBank/DDBJ databases">
        <title>Genomic Encyclopedia of Type Strains, Phase IV (KMG-V): Genome sequencing to study the core and pangenomes of soil and plant-associated prokaryotes.</title>
        <authorList>
            <person name="Whitman W."/>
        </authorList>
    </citation>
    <scope>NUCLEOTIDE SEQUENCE [LARGE SCALE GENOMIC DNA]</scope>
    <source>
        <strain evidence="8 9">X5P3</strain>
    </source>
</reference>
<dbReference type="CDD" id="cd03221">
    <property type="entry name" value="ABCF_EF-3"/>
    <property type="match status" value="2"/>
</dbReference>
<evidence type="ECO:0000256" key="2">
    <source>
        <dbReference type="ARBA" id="ARBA00022741"/>
    </source>
</evidence>
<dbReference type="GO" id="GO:0005524">
    <property type="term" value="F:ATP binding"/>
    <property type="evidence" value="ECO:0007669"/>
    <property type="project" value="UniProtKB-KW"/>
</dbReference>
<dbReference type="PROSITE" id="PS50893">
    <property type="entry name" value="ABC_TRANSPORTER_2"/>
    <property type="match status" value="2"/>
</dbReference>
<sequence>MLQLSGAGKRFGQKLLFDDVNWLITPNERTGLVGGNGTGKSTLLKILSGMESLDYGQRTHVRGMTLGYLPQDGLALSGRSVFEECLSVFDELRDMEKESEALTHILSDADPKSREYAAAADRYSEIADHLHVHDIYTLDAQVGAVLGGLGFSKEDWQRRTEEFSGGWQMRIALAKLLLQKPSLLLLDEPTNHLDLESRNWLEDYLHNYENAFILISHDRYFLDVTVNKIVEVWNKRMHVYHGNYEKYLTLKEERRAQIMAAYKNQRDRIEALEAFINRFRAQATKAKQVQSRIKELEKIERIEVPEEEATIHFKFPQPPASGRTVIEVTNLTKHYGEKRVLDNVSFTIERGDRIALVGANGAGKSTMIRMLSGLEEATSGTLRLGHNVLADYFAQDQYKVLDGNAEMLDDITGSNPRVDVVTLRSLLGCFMFTGDDVFKKLGVLSGGERNRYAMAKMLVSPANFLLLDEPTNHLDLRAKDVLLDAIREFSGTVIFVSHDRYFIDGLATRVFEVEDRRVHIYPGNYEDYLFRKGGGIPTNTAEAKAKLTTDTATNSHIDAATGMFKPVKQAGSAVPETGTSTHELEGSLAPVTATPKTNVKRLNPIKLKQLEDRVATIENELPDLEARILAAEQQQAAFTTAEAARAIATELDTLREQHAARTAEWEELAMQLEEQTTA</sequence>
<evidence type="ECO:0000313" key="9">
    <source>
        <dbReference type="Proteomes" id="UP000584867"/>
    </source>
</evidence>
<comment type="catalytic activity">
    <reaction evidence="4">
        <text>ATP + H2O = ADP + phosphate + H(+)</text>
        <dbReference type="Rhea" id="RHEA:13065"/>
        <dbReference type="ChEBI" id="CHEBI:15377"/>
        <dbReference type="ChEBI" id="CHEBI:15378"/>
        <dbReference type="ChEBI" id="CHEBI:30616"/>
        <dbReference type="ChEBI" id="CHEBI:43474"/>
        <dbReference type="ChEBI" id="CHEBI:456216"/>
    </reaction>
</comment>
<gene>
    <name evidence="8" type="ORF">HDF15_004029</name>
</gene>
<evidence type="ECO:0000313" key="8">
    <source>
        <dbReference type="EMBL" id="MBB5065660.1"/>
    </source>
</evidence>
<dbReference type="InterPro" id="IPR027417">
    <property type="entry name" value="P-loop_NTPase"/>
</dbReference>
<dbReference type="InterPro" id="IPR003593">
    <property type="entry name" value="AAA+_ATPase"/>
</dbReference>
<feature type="domain" description="ABC transporter" evidence="7">
    <location>
        <begin position="326"/>
        <end position="540"/>
    </location>
</feature>
<evidence type="ECO:0000259" key="7">
    <source>
        <dbReference type="PROSITE" id="PS50893"/>
    </source>
</evidence>
<keyword evidence="1" id="KW-0677">Repeat</keyword>
<keyword evidence="2" id="KW-0547">Nucleotide-binding</keyword>
<dbReference type="InterPro" id="IPR017871">
    <property type="entry name" value="ABC_transporter-like_CS"/>
</dbReference>
<dbReference type="Pfam" id="PF00005">
    <property type="entry name" value="ABC_tran"/>
    <property type="match status" value="2"/>
</dbReference>
<dbReference type="PANTHER" id="PTHR42855">
    <property type="entry name" value="ABC TRANSPORTER ATP-BINDING SUBUNIT"/>
    <property type="match status" value="1"/>
</dbReference>
<comment type="caution">
    <text evidence="8">The sequence shown here is derived from an EMBL/GenBank/DDBJ whole genome shotgun (WGS) entry which is preliminary data.</text>
</comment>
<dbReference type="PROSITE" id="PS00211">
    <property type="entry name" value="ABC_TRANSPORTER_1"/>
    <property type="match status" value="2"/>
</dbReference>
<dbReference type="SMART" id="SM00382">
    <property type="entry name" value="AAA"/>
    <property type="match status" value="2"/>
</dbReference>
<feature type="coiled-coil region" evidence="6">
    <location>
        <begin position="607"/>
        <end position="675"/>
    </location>
</feature>
<evidence type="ECO:0000256" key="6">
    <source>
        <dbReference type="SAM" id="Coils"/>
    </source>
</evidence>
<dbReference type="GO" id="GO:0016887">
    <property type="term" value="F:ATP hydrolysis activity"/>
    <property type="evidence" value="ECO:0007669"/>
    <property type="project" value="InterPro"/>
</dbReference>
<dbReference type="Pfam" id="PF12848">
    <property type="entry name" value="ABC_tran_Xtn"/>
    <property type="match status" value="1"/>
</dbReference>
<dbReference type="InterPro" id="IPR051309">
    <property type="entry name" value="ABCF_ATPase"/>
</dbReference>
<comment type="similarity">
    <text evidence="5">Belongs to the ABC transporter superfamily. ABCF family. Uup subfamily.</text>
</comment>
<dbReference type="Gene3D" id="3.40.50.300">
    <property type="entry name" value="P-loop containing nucleotide triphosphate hydrolases"/>
    <property type="match status" value="2"/>
</dbReference>
<dbReference type="AlphaFoldDB" id="A0A7W8ECI6"/>
<keyword evidence="3 8" id="KW-0067">ATP-binding</keyword>
<proteinExistence type="inferred from homology"/>
<dbReference type="GO" id="GO:0003676">
    <property type="term" value="F:nucleic acid binding"/>
    <property type="evidence" value="ECO:0007669"/>
    <property type="project" value="UniProtKB-ARBA"/>
</dbReference>
<dbReference type="Proteomes" id="UP000584867">
    <property type="component" value="Unassembled WGS sequence"/>
</dbReference>
<evidence type="ECO:0000256" key="4">
    <source>
        <dbReference type="ARBA" id="ARBA00049360"/>
    </source>
</evidence>
<dbReference type="FunFam" id="3.40.50.300:FF:000309">
    <property type="entry name" value="ABC transporter ATP-binding protein"/>
    <property type="match status" value="1"/>
</dbReference>
<name>A0A7W8ECI6_9BACT</name>
<dbReference type="SUPFAM" id="SSF52540">
    <property type="entry name" value="P-loop containing nucleoside triphosphate hydrolases"/>
    <property type="match status" value="2"/>
</dbReference>
<dbReference type="InterPro" id="IPR003439">
    <property type="entry name" value="ABC_transporter-like_ATP-bd"/>
</dbReference>
<accession>A0A7W8ECI6</accession>
<dbReference type="EMBL" id="JACHIO010000018">
    <property type="protein sequence ID" value="MBB5065660.1"/>
    <property type="molecule type" value="Genomic_DNA"/>
</dbReference>
<keyword evidence="6" id="KW-0175">Coiled coil</keyword>
<dbReference type="InterPro" id="IPR032781">
    <property type="entry name" value="ABC_tran_Xtn"/>
</dbReference>
<protein>
    <submittedName>
        <fullName evidence="8">ATP-binding cassette subfamily F protein 3</fullName>
    </submittedName>
</protein>